<sequence length="501" mass="55981">MGASKKAIMRVSGVTRQRRILPPLILACVLVWYLTTWKGVPFTRPVDPHDASGQDANHDGFIKFWSQLQSLLMAHEPRCEPPRRLGDAPASGFEASGPAPRPDLLEMSARDLLKMETAHSDFVRAIIAHPPDMPYVPRSRGLVTTAGGFYLPVLVISLRMLRRTGSKLPVEVFLATRDEFEDDICGRVLPELNARCVVLSDVLDSVPGTVKMEKYQLKPCAIIFSSFEEMLFLDADAFPVARPETLFEEEPFKGGRMVTWPDFWASSASPLYYTIASQQVTPMDSRQSTESGQILVSKKTHLRTLLLCTYYNFWGPTHYYRLLSQGGPGEGDKETLVAAAAAVGEPFYQVSERVRAVGHPTRDGFAGSAMVQFHPVDDFKLTQRGEWRVNKSTAPAPRPFFIHANYPKFNPATLFAKGHVNPTLNDDGTYTRAWTNPQDTMQAFGSDVEKGFWTEILWTACELETSFESWRGQTGICDGVKSYWRAVFGAESPDVANRKDV</sequence>
<dbReference type="SUPFAM" id="SSF53448">
    <property type="entry name" value="Nucleotide-diphospho-sugar transferases"/>
    <property type="match status" value="1"/>
</dbReference>
<feature type="region of interest" description="Disordered" evidence="6">
    <location>
        <begin position="79"/>
        <end position="99"/>
    </location>
</feature>
<organism evidence="8 9">
    <name type="scientific">Ophiocordyceps sinensis (strain Co18 / CGMCC 3.14243)</name>
    <name type="common">Yarsagumba caterpillar fungus</name>
    <name type="synonym">Hirsutella sinensis</name>
    <dbReference type="NCBI Taxonomy" id="911162"/>
    <lineage>
        <taxon>Eukaryota</taxon>
        <taxon>Fungi</taxon>
        <taxon>Dikarya</taxon>
        <taxon>Ascomycota</taxon>
        <taxon>Pezizomycotina</taxon>
        <taxon>Sordariomycetes</taxon>
        <taxon>Hypocreomycetidae</taxon>
        <taxon>Hypocreales</taxon>
        <taxon>Ophiocordycipitaceae</taxon>
        <taxon>Ophiocordyceps</taxon>
    </lineage>
</organism>
<evidence type="ECO:0000256" key="6">
    <source>
        <dbReference type="SAM" id="MobiDB-lite"/>
    </source>
</evidence>
<dbReference type="GO" id="GO:0046354">
    <property type="term" value="P:mannan biosynthetic process"/>
    <property type="evidence" value="ECO:0007669"/>
    <property type="project" value="TreeGrafter"/>
</dbReference>
<evidence type="ECO:0000256" key="7">
    <source>
        <dbReference type="SAM" id="Phobius"/>
    </source>
</evidence>
<evidence type="ECO:0000313" key="8">
    <source>
        <dbReference type="EMBL" id="EQL03598.1"/>
    </source>
</evidence>
<evidence type="ECO:0000313" key="9">
    <source>
        <dbReference type="Proteomes" id="UP000019374"/>
    </source>
</evidence>
<comment type="subcellular location">
    <subcellularLocation>
        <location evidence="1">Golgi apparatus</location>
    </subcellularLocation>
</comment>
<dbReference type="InterPro" id="IPR022751">
    <property type="entry name" value="Alpha_mannosyltransferase"/>
</dbReference>
<dbReference type="HOGENOM" id="CLU_013298_0_1_1"/>
<dbReference type="GO" id="GO:0005794">
    <property type="term" value="C:Golgi apparatus"/>
    <property type="evidence" value="ECO:0007669"/>
    <property type="project" value="UniProtKB-SubCell"/>
</dbReference>
<dbReference type="GO" id="GO:0000026">
    <property type="term" value="F:alpha-1,2-mannosyltransferase activity"/>
    <property type="evidence" value="ECO:0007669"/>
    <property type="project" value="TreeGrafter"/>
</dbReference>
<evidence type="ECO:0000256" key="3">
    <source>
        <dbReference type="ARBA" id="ARBA00009105"/>
    </source>
</evidence>
<accession>T5AP51</accession>
<gene>
    <name evidence="8" type="ORF">OCS_00678</name>
</gene>
<evidence type="ECO:0000256" key="2">
    <source>
        <dbReference type="ARBA" id="ARBA00004922"/>
    </source>
</evidence>
<keyword evidence="7" id="KW-0472">Membrane</keyword>
<keyword evidence="7" id="KW-1133">Transmembrane helix</keyword>
<keyword evidence="4 8" id="KW-0808">Transferase</keyword>
<comment type="similarity">
    <text evidence="3">Belongs to the MNN1/MNT family.</text>
</comment>
<evidence type="ECO:0000256" key="4">
    <source>
        <dbReference type="ARBA" id="ARBA00022679"/>
    </source>
</evidence>
<reference evidence="8 9" key="1">
    <citation type="journal article" date="2013" name="Chin. Sci. Bull.">
        <title>Genome survey uncovers the secrets of sex and lifestyle in caterpillar fungus.</title>
        <authorList>
            <person name="Hu X."/>
            <person name="Zhang Y."/>
            <person name="Xiao G."/>
            <person name="Zheng P."/>
            <person name="Xia Y."/>
            <person name="Zhang X."/>
            <person name="St Leger R.J."/>
            <person name="Liu X."/>
            <person name="Wang C."/>
        </authorList>
    </citation>
    <scope>NUCLEOTIDE SEQUENCE [LARGE SCALE GENOMIC DNA]</scope>
    <source>
        <strain evidence="9">Co18 / CGMCC 3.14243</strain>
        <tissue evidence="8">Fruit-body</tissue>
    </source>
</reference>
<dbReference type="Proteomes" id="UP000019374">
    <property type="component" value="Unassembled WGS sequence"/>
</dbReference>
<feature type="transmembrane region" description="Helical" evidence="7">
    <location>
        <begin position="20"/>
        <end position="40"/>
    </location>
</feature>
<dbReference type="PANTHER" id="PTHR31646">
    <property type="entry name" value="ALPHA-1,2-MANNOSYLTRANSFERASE MNN2"/>
    <property type="match status" value="1"/>
</dbReference>
<dbReference type="eggNOG" id="ENOG502QQ16">
    <property type="taxonomic scope" value="Eukaryota"/>
</dbReference>
<protein>
    <submittedName>
        <fullName evidence="8">Alpha-1,2-mannosyltransferase (Mnn2)</fullName>
    </submittedName>
</protein>
<dbReference type="Pfam" id="PF11051">
    <property type="entry name" value="Mannosyl_trans3"/>
    <property type="match status" value="2"/>
</dbReference>
<keyword evidence="5" id="KW-0333">Golgi apparatus</keyword>
<dbReference type="InterPro" id="IPR029044">
    <property type="entry name" value="Nucleotide-diphossugar_trans"/>
</dbReference>
<keyword evidence="7" id="KW-0812">Transmembrane</keyword>
<dbReference type="PANTHER" id="PTHR31646:SF5">
    <property type="entry name" value="(MNN2), PUTATIVE (AFU_ORTHOLOGUE AFUA_6G04450)-RELATED"/>
    <property type="match status" value="1"/>
</dbReference>
<proteinExistence type="inferred from homology"/>
<name>T5AP51_OPHSC</name>
<dbReference type="OrthoDB" id="4484309at2759"/>
<dbReference type="AlphaFoldDB" id="T5AP51"/>
<keyword evidence="8" id="KW-0328">Glycosyltransferase</keyword>
<evidence type="ECO:0000256" key="5">
    <source>
        <dbReference type="ARBA" id="ARBA00023034"/>
    </source>
</evidence>
<dbReference type="EMBL" id="KE652202">
    <property type="protein sequence ID" value="EQL03598.1"/>
    <property type="molecule type" value="Genomic_DNA"/>
</dbReference>
<comment type="pathway">
    <text evidence="2">Protein modification; protein glycosylation.</text>
</comment>
<evidence type="ECO:0000256" key="1">
    <source>
        <dbReference type="ARBA" id="ARBA00004555"/>
    </source>
</evidence>